<organism evidence="1 2">
    <name type="scientific">Pseudovibrio exalbescens</name>
    <dbReference type="NCBI Taxonomy" id="197461"/>
    <lineage>
        <taxon>Bacteria</taxon>
        <taxon>Pseudomonadati</taxon>
        <taxon>Pseudomonadota</taxon>
        <taxon>Alphaproteobacteria</taxon>
        <taxon>Hyphomicrobiales</taxon>
        <taxon>Stappiaceae</taxon>
        <taxon>Pseudovibrio</taxon>
    </lineage>
</organism>
<name>A0A1U7JJ52_9HYPH</name>
<accession>A0A1U7JJ52</accession>
<keyword evidence="2" id="KW-1185">Reference proteome</keyword>
<gene>
    <name evidence="1" type="ORF">A3843_06605</name>
</gene>
<evidence type="ECO:0000313" key="1">
    <source>
        <dbReference type="EMBL" id="OKL44747.1"/>
    </source>
</evidence>
<sequence length="111" mass="12414">MHETHDGIAFPSVFIRRPFTHIEAVNKTALQKVPHFRREIEMSVTTVFDGALNTKRSGKSVVARFFANVIRARELQAQRQVAETLLKLDDASLAAIGRDRATLRKELAAAS</sequence>
<comment type="caution">
    <text evidence="1">The sequence shown here is derived from an EMBL/GenBank/DDBJ whole genome shotgun (WGS) entry which is preliminary data.</text>
</comment>
<evidence type="ECO:0000313" key="2">
    <source>
        <dbReference type="Proteomes" id="UP000185783"/>
    </source>
</evidence>
<proteinExistence type="predicted"/>
<protein>
    <submittedName>
        <fullName evidence="1">Uncharacterized protein</fullName>
    </submittedName>
</protein>
<dbReference type="Proteomes" id="UP000185783">
    <property type="component" value="Unassembled WGS sequence"/>
</dbReference>
<reference evidence="1 2" key="1">
    <citation type="submission" date="2016-03" db="EMBL/GenBank/DDBJ databases">
        <title>Genome sequence of Nesiotobacter sp. nov., a moderately halophilic alphaproteobacterium isolated from the Yellow Sea, China.</title>
        <authorList>
            <person name="Zhang G."/>
            <person name="Zhang R."/>
        </authorList>
    </citation>
    <scope>NUCLEOTIDE SEQUENCE [LARGE SCALE GENOMIC DNA]</scope>
    <source>
        <strain evidence="1 2">WB1-6</strain>
    </source>
</reference>
<dbReference type="AlphaFoldDB" id="A0A1U7JJ52"/>
<dbReference type="EMBL" id="LVVZ01000011">
    <property type="protein sequence ID" value="OKL44747.1"/>
    <property type="molecule type" value="Genomic_DNA"/>
</dbReference>